<evidence type="ECO:0000256" key="5">
    <source>
        <dbReference type="SAM" id="Phobius"/>
    </source>
</evidence>
<feature type="non-terminal residue" evidence="7">
    <location>
        <position position="355"/>
    </location>
</feature>
<sequence>MNTSYDKRTKTLIIAAVASLFVFLMLILGVYLFQKRDVAPGDGDAAVEPVVTEWRADDIWKQKPVQKETFEIPENFEEGTVKIETQWGWSAGRESCIIQMNESHQISIPGLNETIEMEDLGNGTEQADCTAEINALKALGYTNAEIGAFNLPHADETKNNTWFPSNPEVVTGEWDSSKGPLVIDINFTGLDGPPDEWCHSTTGTTKDDPICNGSHMYRVRVTWNAVEDTPTPTPTNTPSLTPTPTPTPEPEKANLGDFVWRDNNKNGIQDDGEPGIEGITVKLYTETGTEPLETQQTDELGNYSFRNIDAGNYIVEFGDFPSYARSGANLGSNNEKDSDANIETGKTEVITLTAG</sequence>
<comment type="subcellular location">
    <subcellularLocation>
        <location evidence="1">Secreted</location>
    </subcellularLocation>
</comment>
<dbReference type="Proteomes" id="UP000745577">
    <property type="component" value="Unassembled WGS sequence"/>
</dbReference>
<keyword evidence="5" id="KW-1133">Transmembrane helix</keyword>
<name>A0A955KZA4_9BACT</name>
<reference evidence="7" key="2">
    <citation type="journal article" date="2021" name="Microbiome">
        <title>Successional dynamics and alternative stable states in a saline activated sludge microbial community over 9 years.</title>
        <authorList>
            <person name="Wang Y."/>
            <person name="Ye J."/>
            <person name="Ju F."/>
            <person name="Liu L."/>
            <person name="Boyd J.A."/>
            <person name="Deng Y."/>
            <person name="Parks D.H."/>
            <person name="Jiang X."/>
            <person name="Yin X."/>
            <person name="Woodcroft B.J."/>
            <person name="Tyson G.W."/>
            <person name="Hugenholtz P."/>
            <person name="Polz M.F."/>
            <person name="Zhang T."/>
        </authorList>
    </citation>
    <scope>NUCLEOTIDE SEQUENCE</scope>
    <source>
        <strain evidence="7">HKST-UBA15</strain>
    </source>
</reference>
<reference evidence="7" key="1">
    <citation type="submission" date="2020-04" db="EMBL/GenBank/DDBJ databases">
        <authorList>
            <person name="Zhang T."/>
        </authorList>
    </citation>
    <scope>NUCLEOTIDE SEQUENCE</scope>
    <source>
        <strain evidence="7">HKST-UBA15</strain>
    </source>
</reference>
<keyword evidence="3" id="KW-0732">Signal</keyword>
<proteinExistence type="predicted"/>
<keyword evidence="5" id="KW-0472">Membrane</keyword>
<evidence type="ECO:0000256" key="1">
    <source>
        <dbReference type="ARBA" id="ARBA00004613"/>
    </source>
</evidence>
<feature type="transmembrane region" description="Helical" evidence="5">
    <location>
        <begin position="12"/>
        <end position="33"/>
    </location>
</feature>
<protein>
    <recommendedName>
        <fullName evidence="6">SD-repeat containing protein B domain-containing protein</fullName>
    </recommendedName>
</protein>
<dbReference type="InterPro" id="IPR013783">
    <property type="entry name" value="Ig-like_fold"/>
</dbReference>
<dbReference type="PANTHER" id="PTHR23303">
    <property type="entry name" value="CARBOXYPEPTIDASE REGULATORY REGION-CONTAINING"/>
    <property type="match status" value="1"/>
</dbReference>
<keyword evidence="5" id="KW-0812">Transmembrane</keyword>
<dbReference type="InterPro" id="IPR051417">
    <property type="entry name" value="SDr/BOS_complex"/>
</dbReference>
<dbReference type="PANTHER" id="PTHR23303:SF15">
    <property type="entry name" value="COLOSSIN-A"/>
    <property type="match status" value="1"/>
</dbReference>
<keyword evidence="2" id="KW-0964">Secreted</keyword>
<gene>
    <name evidence="7" type="ORF">KC675_01035</name>
</gene>
<organism evidence="7 8">
    <name type="scientific">Candidatus Dojkabacteria bacterium</name>
    <dbReference type="NCBI Taxonomy" id="2099670"/>
    <lineage>
        <taxon>Bacteria</taxon>
        <taxon>Candidatus Dojkabacteria</taxon>
    </lineage>
</organism>
<evidence type="ECO:0000313" key="8">
    <source>
        <dbReference type="Proteomes" id="UP000745577"/>
    </source>
</evidence>
<evidence type="ECO:0000313" key="7">
    <source>
        <dbReference type="EMBL" id="MCA9379742.1"/>
    </source>
</evidence>
<dbReference type="GO" id="GO:0005576">
    <property type="term" value="C:extracellular region"/>
    <property type="evidence" value="ECO:0007669"/>
    <property type="project" value="UniProtKB-SubCell"/>
</dbReference>
<dbReference type="InterPro" id="IPR033764">
    <property type="entry name" value="Sdr_B"/>
</dbReference>
<feature type="domain" description="SD-repeat containing protein B" evidence="6">
    <location>
        <begin position="253"/>
        <end position="354"/>
    </location>
</feature>
<evidence type="ECO:0000259" key="6">
    <source>
        <dbReference type="Pfam" id="PF17210"/>
    </source>
</evidence>
<evidence type="ECO:0000256" key="3">
    <source>
        <dbReference type="ARBA" id="ARBA00022729"/>
    </source>
</evidence>
<dbReference type="Gene3D" id="2.60.40.10">
    <property type="entry name" value="Immunoglobulins"/>
    <property type="match status" value="1"/>
</dbReference>
<evidence type="ECO:0000256" key="2">
    <source>
        <dbReference type="ARBA" id="ARBA00022525"/>
    </source>
</evidence>
<comment type="caution">
    <text evidence="7">The sequence shown here is derived from an EMBL/GenBank/DDBJ whole genome shotgun (WGS) entry which is preliminary data.</text>
</comment>
<dbReference type="Pfam" id="PF17210">
    <property type="entry name" value="SdrD_B"/>
    <property type="match status" value="1"/>
</dbReference>
<dbReference type="AlphaFoldDB" id="A0A955KZA4"/>
<accession>A0A955KZA4</accession>
<feature type="compositionally biased region" description="Pro residues" evidence="4">
    <location>
        <begin position="231"/>
        <end position="248"/>
    </location>
</feature>
<evidence type="ECO:0000256" key="4">
    <source>
        <dbReference type="SAM" id="MobiDB-lite"/>
    </source>
</evidence>
<feature type="region of interest" description="Disordered" evidence="4">
    <location>
        <begin position="227"/>
        <end position="251"/>
    </location>
</feature>
<dbReference type="SUPFAM" id="SSF117074">
    <property type="entry name" value="Hypothetical protein PA1324"/>
    <property type="match status" value="1"/>
</dbReference>
<dbReference type="EMBL" id="JAGQLL010000010">
    <property type="protein sequence ID" value="MCA9379742.1"/>
    <property type="molecule type" value="Genomic_DNA"/>
</dbReference>